<name>A0A8C4QG09_EPTBU</name>
<dbReference type="PROSITE" id="PS50297">
    <property type="entry name" value="ANK_REP_REGION"/>
    <property type="match status" value="2"/>
</dbReference>
<evidence type="ECO:0000313" key="7">
    <source>
        <dbReference type="Proteomes" id="UP000694388"/>
    </source>
</evidence>
<feature type="repeat" description="ANK" evidence="4">
    <location>
        <begin position="112"/>
        <end position="144"/>
    </location>
</feature>
<keyword evidence="3 4" id="KW-0040">ANK repeat</keyword>
<dbReference type="GeneTree" id="ENSGT00940000153969"/>
<dbReference type="InterPro" id="IPR036770">
    <property type="entry name" value="Ankyrin_rpt-contain_sf"/>
</dbReference>
<dbReference type="PANTHER" id="PTHR24173">
    <property type="entry name" value="ANKYRIN REPEAT CONTAINING"/>
    <property type="match status" value="1"/>
</dbReference>
<feature type="repeat" description="ANK" evidence="4">
    <location>
        <begin position="82"/>
        <end position="111"/>
    </location>
</feature>
<dbReference type="InterPro" id="IPR002110">
    <property type="entry name" value="Ankyrin_rpt"/>
</dbReference>
<proteinExistence type="predicted"/>
<dbReference type="GO" id="GO:0016567">
    <property type="term" value="P:protein ubiquitination"/>
    <property type="evidence" value="ECO:0007669"/>
    <property type="project" value="UniProtKB-UniPathway"/>
</dbReference>
<dbReference type="InterPro" id="IPR001496">
    <property type="entry name" value="SOCS_box"/>
</dbReference>
<dbReference type="Pfam" id="PF07525">
    <property type="entry name" value="SOCS_box"/>
    <property type="match status" value="1"/>
</dbReference>
<protein>
    <submittedName>
        <fullName evidence="6">Ankyrin repeat and SOCS box containing 1</fullName>
    </submittedName>
</protein>
<evidence type="ECO:0000259" key="5">
    <source>
        <dbReference type="PROSITE" id="PS50225"/>
    </source>
</evidence>
<feature type="repeat" description="ANK" evidence="4">
    <location>
        <begin position="145"/>
        <end position="177"/>
    </location>
</feature>
<dbReference type="Ensembl" id="ENSEBUT00000015403.1">
    <property type="protein sequence ID" value="ENSEBUP00000014827.1"/>
    <property type="gene ID" value="ENSEBUG00000009349.1"/>
</dbReference>
<dbReference type="PROSITE" id="PS50225">
    <property type="entry name" value="SOCS"/>
    <property type="match status" value="1"/>
</dbReference>
<evidence type="ECO:0000256" key="4">
    <source>
        <dbReference type="PROSITE-ProRule" id="PRU00023"/>
    </source>
</evidence>
<evidence type="ECO:0000256" key="1">
    <source>
        <dbReference type="ARBA" id="ARBA00004906"/>
    </source>
</evidence>
<organism evidence="6 7">
    <name type="scientific">Eptatretus burgeri</name>
    <name type="common">Inshore hagfish</name>
    <dbReference type="NCBI Taxonomy" id="7764"/>
    <lineage>
        <taxon>Eukaryota</taxon>
        <taxon>Metazoa</taxon>
        <taxon>Chordata</taxon>
        <taxon>Craniata</taxon>
        <taxon>Vertebrata</taxon>
        <taxon>Cyclostomata</taxon>
        <taxon>Myxini</taxon>
        <taxon>Myxiniformes</taxon>
        <taxon>Myxinidae</taxon>
        <taxon>Eptatretinae</taxon>
        <taxon>Eptatretus</taxon>
    </lineage>
</organism>
<dbReference type="GO" id="GO:0000151">
    <property type="term" value="C:ubiquitin ligase complex"/>
    <property type="evidence" value="ECO:0007669"/>
    <property type="project" value="TreeGrafter"/>
</dbReference>
<feature type="domain" description="SOCS box" evidence="5">
    <location>
        <begin position="277"/>
        <end position="325"/>
    </location>
</feature>
<dbReference type="AlphaFoldDB" id="A0A8C4QG09"/>
<keyword evidence="7" id="KW-1185">Reference proteome</keyword>
<dbReference type="PANTHER" id="PTHR24173:SF27">
    <property type="entry name" value="ANKYRIN REPEAT AND SOCS BOX PROTEIN 1"/>
    <property type="match status" value="1"/>
</dbReference>
<dbReference type="SMART" id="SM00248">
    <property type="entry name" value="ANK"/>
    <property type="match status" value="5"/>
</dbReference>
<reference evidence="6" key="1">
    <citation type="submission" date="2025-08" db="UniProtKB">
        <authorList>
            <consortium name="Ensembl"/>
        </authorList>
    </citation>
    <scope>IDENTIFICATION</scope>
</reference>
<dbReference type="Gene3D" id="1.10.750.20">
    <property type="entry name" value="SOCS box"/>
    <property type="match status" value="1"/>
</dbReference>
<dbReference type="Pfam" id="PF12796">
    <property type="entry name" value="Ank_2"/>
    <property type="match status" value="2"/>
</dbReference>
<dbReference type="GO" id="GO:0006511">
    <property type="term" value="P:ubiquitin-dependent protein catabolic process"/>
    <property type="evidence" value="ECO:0007669"/>
    <property type="project" value="TreeGrafter"/>
</dbReference>
<reference evidence="6" key="2">
    <citation type="submission" date="2025-09" db="UniProtKB">
        <authorList>
            <consortium name="Ensembl"/>
        </authorList>
    </citation>
    <scope>IDENTIFICATION</scope>
</reference>
<dbReference type="Proteomes" id="UP000694388">
    <property type="component" value="Unplaced"/>
</dbReference>
<dbReference type="SUPFAM" id="SSF48403">
    <property type="entry name" value="Ankyrin repeat"/>
    <property type="match status" value="1"/>
</dbReference>
<evidence type="ECO:0000256" key="2">
    <source>
        <dbReference type="ARBA" id="ARBA00022737"/>
    </source>
</evidence>
<sequence>MEQQHTVGPLELLARSGGRDLKAWLTEQYGNAPGDDLEYDGCLHEAAQAGDMETLQALVQNESYRVHVHTKATWSRGFLPCTPLRVASTAGRSHCVRLLLAAGARVDDLDVKGQTALHVAVVNGWLECVRILLCAGAAPDGSPHHNSSPLHHACREGRDDILSELIRYGAEIDLAFSRSMPACLSSSPLYTSATYRHLSCFQKLLQAGADPNQSGQSHAGTSERSHCLLVDTLRLGCHLPFQQLLVDFGADLTLLPWDELEEHDHQGKAMDDSVCYLRQVKANPRTLASLSRLTIRRALGRGRLSRIPCLNLPPPIHLFLLFESA</sequence>
<dbReference type="OMA" id="AYHHLEC"/>
<dbReference type="SMART" id="SM00969">
    <property type="entry name" value="SOCS_box"/>
    <property type="match status" value="1"/>
</dbReference>
<dbReference type="PROSITE" id="PS50088">
    <property type="entry name" value="ANK_REPEAT"/>
    <property type="match status" value="3"/>
</dbReference>
<evidence type="ECO:0000313" key="6">
    <source>
        <dbReference type="Ensembl" id="ENSEBUP00000014827.1"/>
    </source>
</evidence>
<keyword evidence="2" id="KW-0677">Repeat</keyword>
<dbReference type="UniPathway" id="UPA00143"/>
<comment type="pathway">
    <text evidence="1">Protein modification; protein ubiquitination.</text>
</comment>
<accession>A0A8C4QG09</accession>
<dbReference type="Gene3D" id="1.25.40.20">
    <property type="entry name" value="Ankyrin repeat-containing domain"/>
    <property type="match status" value="1"/>
</dbReference>
<evidence type="ECO:0000256" key="3">
    <source>
        <dbReference type="ARBA" id="ARBA00023043"/>
    </source>
</evidence>